<keyword evidence="3" id="KW-1185">Reference proteome</keyword>
<dbReference type="PANTHER" id="PTHR43235">
    <property type="entry name" value="GLUTAMINE AMIDOTRANSFERASE PB2B2.05-RELATED"/>
    <property type="match status" value="1"/>
</dbReference>
<feature type="region of interest" description="Disordered" evidence="1">
    <location>
        <begin position="258"/>
        <end position="285"/>
    </location>
</feature>
<name>A0A172URE2_9MYCO</name>
<dbReference type="OrthoDB" id="9813383at2"/>
<dbReference type="SUPFAM" id="SSF52317">
    <property type="entry name" value="Class I glutamine amidotransferase-like"/>
    <property type="match status" value="1"/>
</dbReference>
<dbReference type="GO" id="GO:0005829">
    <property type="term" value="C:cytosol"/>
    <property type="evidence" value="ECO:0007669"/>
    <property type="project" value="TreeGrafter"/>
</dbReference>
<dbReference type="GO" id="GO:0033969">
    <property type="term" value="F:gamma-glutamyl-gamma-aminobutyrate hydrolase activity"/>
    <property type="evidence" value="ECO:0007669"/>
    <property type="project" value="TreeGrafter"/>
</dbReference>
<dbReference type="Proteomes" id="UP000077143">
    <property type="component" value="Chromosome"/>
</dbReference>
<organism evidence="2 3">
    <name type="scientific">Mycobacterium adipatum</name>
    <dbReference type="NCBI Taxonomy" id="1682113"/>
    <lineage>
        <taxon>Bacteria</taxon>
        <taxon>Bacillati</taxon>
        <taxon>Actinomycetota</taxon>
        <taxon>Actinomycetes</taxon>
        <taxon>Mycobacteriales</taxon>
        <taxon>Mycobacteriaceae</taxon>
        <taxon>Mycobacterium</taxon>
    </lineage>
</organism>
<protein>
    <submittedName>
        <fullName evidence="2">Uncharacterized protein</fullName>
    </submittedName>
</protein>
<evidence type="ECO:0000313" key="3">
    <source>
        <dbReference type="Proteomes" id="UP000077143"/>
    </source>
</evidence>
<dbReference type="RefSeq" id="WP_067999392.1">
    <property type="nucleotide sequence ID" value="NZ_CP015596.1"/>
</dbReference>
<gene>
    <name evidence="2" type="ORF">A7U43_22025</name>
</gene>
<dbReference type="KEGG" id="madi:A7U43_22025"/>
<dbReference type="InterPro" id="IPR011697">
    <property type="entry name" value="Peptidase_C26"/>
</dbReference>
<dbReference type="Pfam" id="PF07722">
    <property type="entry name" value="Peptidase_C26"/>
    <property type="match status" value="1"/>
</dbReference>
<evidence type="ECO:0000256" key="1">
    <source>
        <dbReference type="SAM" id="MobiDB-lite"/>
    </source>
</evidence>
<dbReference type="PROSITE" id="PS51273">
    <property type="entry name" value="GATASE_TYPE_1"/>
    <property type="match status" value="1"/>
</dbReference>
<reference evidence="2 3" key="1">
    <citation type="submission" date="2016-05" db="EMBL/GenBank/DDBJ databases">
        <title>Complete genome sequence of a phthalic acid esters degrading Mycobacterium sp. YC-RL4.</title>
        <authorList>
            <person name="Ren L."/>
            <person name="Fan S."/>
            <person name="Ruth N."/>
            <person name="Jia Y."/>
            <person name="Wang J."/>
            <person name="Qiao C."/>
        </authorList>
    </citation>
    <scope>NUCLEOTIDE SEQUENCE [LARGE SCALE GENOMIC DNA]</scope>
    <source>
        <strain evidence="2 3">YC-RL4</strain>
    </source>
</reference>
<evidence type="ECO:0000313" key="2">
    <source>
        <dbReference type="EMBL" id="ANE81606.1"/>
    </source>
</evidence>
<dbReference type="InterPro" id="IPR044668">
    <property type="entry name" value="PuuD-like"/>
</dbReference>
<dbReference type="PANTHER" id="PTHR43235:SF1">
    <property type="entry name" value="GLUTAMINE AMIDOTRANSFERASE PB2B2.05-RELATED"/>
    <property type="match status" value="1"/>
</dbReference>
<dbReference type="STRING" id="1682113.A7U43_22025"/>
<sequence length="285" mass="30361">MTTLVRLQDVVPDLPAPDCPRAHIYVLASLNYPDISAADVALVKRFTKTALTTLIELGADYEFFDTTVPLDNPSAAAHFDGLLLLGGGDVDNSCYGMSTPHPTTYGVDGRADRDAFAAIAAAGAADRPIFGICRGSQLLNVFRGGTLIGDIEDYRLHHGAPGEPEFVDEPVDIIPGTRLAAILGTDRIMARNGHHQAVDKLGGGLVVAARALDGITEGIEDPKRFFLGVQWHPEDDAGPAADRLALFGAFVDAAEQSRHRSAAAAQPIRERRSAKLTPPSFADRT</sequence>
<dbReference type="AlphaFoldDB" id="A0A172URE2"/>
<proteinExistence type="predicted"/>
<dbReference type="GO" id="GO:0006598">
    <property type="term" value="P:polyamine catabolic process"/>
    <property type="evidence" value="ECO:0007669"/>
    <property type="project" value="TreeGrafter"/>
</dbReference>
<dbReference type="InterPro" id="IPR029062">
    <property type="entry name" value="Class_I_gatase-like"/>
</dbReference>
<accession>A0A172URE2</accession>
<dbReference type="Gene3D" id="3.40.50.880">
    <property type="match status" value="1"/>
</dbReference>
<dbReference type="EMBL" id="CP015596">
    <property type="protein sequence ID" value="ANE81606.1"/>
    <property type="molecule type" value="Genomic_DNA"/>
</dbReference>